<evidence type="ECO:0000313" key="2">
    <source>
        <dbReference type="EMBL" id="SJZ38500.1"/>
    </source>
</evidence>
<dbReference type="EMBL" id="FUWR01000001">
    <property type="protein sequence ID" value="SJZ38500.1"/>
    <property type="molecule type" value="Genomic_DNA"/>
</dbReference>
<keyword evidence="1" id="KW-0472">Membrane</keyword>
<organism evidence="2 3">
    <name type="scientific">Trichlorobacter thiogenes</name>
    <dbReference type="NCBI Taxonomy" id="115783"/>
    <lineage>
        <taxon>Bacteria</taxon>
        <taxon>Pseudomonadati</taxon>
        <taxon>Thermodesulfobacteriota</taxon>
        <taxon>Desulfuromonadia</taxon>
        <taxon>Geobacterales</taxon>
        <taxon>Geobacteraceae</taxon>
        <taxon>Trichlorobacter</taxon>
    </lineage>
</organism>
<dbReference type="OrthoDB" id="5396109at2"/>
<keyword evidence="3" id="KW-1185">Reference proteome</keyword>
<feature type="transmembrane region" description="Helical" evidence="1">
    <location>
        <begin position="97"/>
        <end position="116"/>
    </location>
</feature>
<dbReference type="AlphaFoldDB" id="A0A1T4K7S7"/>
<keyword evidence="1" id="KW-0812">Transmembrane</keyword>
<name>A0A1T4K7S7_9BACT</name>
<dbReference type="STRING" id="115783.SAMN02745119_00385"/>
<accession>A0A1T4K7S7</accession>
<feature type="transmembrane region" description="Helical" evidence="1">
    <location>
        <begin position="128"/>
        <end position="151"/>
    </location>
</feature>
<evidence type="ECO:0008006" key="4">
    <source>
        <dbReference type="Google" id="ProtNLM"/>
    </source>
</evidence>
<dbReference type="RefSeq" id="WP_078788677.1">
    <property type="nucleotide sequence ID" value="NZ_FUWR01000001.1"/>
</dbReference>
<keyword evidence="1" id="KW-1133">Transmembrane helix</keyword>
<sequence length="160" mass="18331">MASYDFTRLRRLTIIHNVVQVGLLGLLMFMAYNFMLAFAKYGMSGLFVKSFIMAVVVQLICMYPAWWLARKDVEVEVETSLVGVTPEQLLALRRRRLLGDIWKISALGAFVVFVYMSPSVDKGRGASLILSVSYYSFLLVALTYFQCFNFITKKRRKELA</sequence>
<protein>
    <recommendedName>
        <fullName evidence="4">DUF3278 domain-containing protein</fullName>
    </recommendedName>
</protein>
<reference evidence="3" key="1">
    <citation type="submission" date="2017-02" db="EMBL/GenBank/DDBJ databases">
        <authorList>
            <person name="Varghese N."/>
            <person name="Submissions S."/>
        </authorList>
    </citation>
    <scope>NUCLEOTIDE SEQUENCE [LARGE SCALE GENOMIC DNA]</scope>
    <source>
        <strain evidence="3">ATCC BAA-34</strain>
    </source>
</reference>
<proteinExistence type="predicted"/>
<gene>
    <name evidence="2" type="ORF">SAMN02745119_00385</name>
</gene>
<evidence type="ECO:0000256" key="1">
    <source>
        <dbReference type="SAM" id="Phobius"/>
    </source>
</evidence>
<evidence type="ECO:0000313" key="3">
    <source>
        <dbReference type="Proteomes" id="UP000190102"/>
    </source>
</evidence>
<feature type="transmembrane region" description="Helical" evidence="1">
    <location>
        <begin position="46"/>
        <end position="69"/>
    </location>
</feature>
<dbReference type="Proteomes" id="UP000190102">
    <property type="component" value="Unassembled WGS sequence"/>
</dbReference>
<feature type="transmembrane region" description="Helical" evidence="1">
    <location>
        <begin position="12"/>
        <end position="34"/>
    </location>
</feature>